<dbReference type="Proteomes" id="UP000472580">
    <property type="component" value="Unassembled WGS sequence"/>
</dbReference>
<evidence type="ECO:0000259" key="4">
    <source>
        <dbReference type="PROSITE" id="PS50943"/>
    </source>
</evidence>
<evidence type="ECO:0000256" key="2">
    <source>
        <dbReference type="ARBA" id="ARBA00023125"/>
    </source>
</evidence>
<dbReference type="SUPFAM" id="SSF47413">
    <property type="entry name" value="lambda repressor-like DNA-binding domains"/>
    <property type="match status" value="1"/>
</dbReference>
<organism evidence="5 6">
    <name type="scientific">Parasutterella muris</name>
    <dbReference type="NCBI Taxonomy" id="2565572"/>
    <lineage>
        <taxon>Bacteria</taxon>
        <taxon>Pseudomonadati</taxon>
        <taxon>Pseudomonadota</taxon>
        <taxon>Betaproteobacteria</taxon>
        <taxon>Burkholderiales</taxon>
        <taxon>Sutterellaceae</taxon>
        <taxon>Parasutterella</taxon>
    </lineage>
</organism>
<dbReference type="AlphaFoldDB" id="A0A6L6YG11"/>
<dbReference type="EMBL" id="WSRP01000001">
    <property type="protein sequence ID" value="MVX55628.1"/>
    <property type="molecule type" value="Genomic_DNA"/>
</dbReference>
<evidence type="ECO:0000256" key="3">
    <source>
        <dbReference type="ARBA" id="ARBA00023163"/>
    </source>
</evidence>
<dbReference type="GO" id="GO:0003677">
    <property type="term" value="F:DNA binding"/>
    <property type="evidence" value="ECO:0007669"/>
    <property type="project" value="UniProtKB-KW"/>
</dbReference>
<dbReference type="OrthoDB" id="8234533at2"/>
<keyword evidence="3" id="KW-0804">Transcription</keyword>
<dbReference type="RefSeq" id="WP_160334064.1">
    <property type="nucleotide sequence ID" value="NZ_WSRP01000001.1"/>
</dbReference>
<dbReference type="PANTHER" id="PTHR40661:SF3">
    <property type="entry name" value="FELS-1 PROPHAGE TRANSCRIPTIONAL REGULATOR"/>
    <property type="match status" value="1"/>
</dbReference>
<comment type="caution">
    <text evidence="5">The sequence shown here is derived from an EMBL/GenBank/DDBJ whole genome shotgun (WGS) entry which is preliminary data.</text>
</comment>
<evidence type="ECO:0000256" key="1">
    <source>
        <dbReference type="ARBA" id="ARBA00023015"/>
    </source>
</evidence>
<sequence length="240" mass="26579">MITRTTAQESVAERIKAEMERKNLTAYALAKACNMPPSTISRILSGQAHPRPSTLALIAATLETRIVNLIGEKKAKALMSQNPVLKAIPNKRIPLITAETAYWIDDSRDDEAEKQSGANVVWLPGLPDPEVSGLVDFCIVAPDDALSPKIRKGDYLYFRKTSSKDHVRSEDIVAALKRNIDGGYSLSIRKLFFLQGDEELLLPSEQMRPYYKEIILSSSENGKQDVKVVGALVARLSVQR</sequence>
<dbReference type="Gene3D" id="2.10.109.10">
    <property type="entry name" value="Umud Fragment, subunit A"/>
    <property type="match status" value="1"/>
</dbReference>
<dbReference type="CDD" id="cd00093">
    <property type="entry name" value="HTH_XRE"/>
    <property type="match status" value="1"/>
</dbReference>
<dbReference type="PANTHER" id="PTHR40661">
    <property type="match status" value="1"/>
</dbReference>
<reference evidence="5 6" key="1">
    <citation type="submission" date="2019-12" db="EMBL/GenBank/DDBJ databases">
        <title>Microbes associate with the intestines of laboratory mice.</title>
        <authorList>
            <person name="Navarre W."/>
            <person name="Wong E."/>
        </authorList>
    </citation>
    <scope>NUCLEOTIDE SEQUENCE [LARGE SCALE GENOMIC DNA]</scope>
    <source>
        <strain evidence="5 6">NM82_D38</strain>
    </source>
</reference>
<dbReference type="InterPro" id="IPR001387">
    <property type="entry name" value="Cro/C1-type_HTH"/>
</dbReference>
<evidence type="ECO:0000313" key="6">
    <source>
        <dbReference type="Proteomes" id="UP000472580"/>
    </source>
</evidence>
<evidence type="ECO:0000313" key="5">
    <source>
        <dbReference type="EMBL" id="MVX55628.1"/>
    </source>
</evidence>
<dbReference type="Gene3D" id="1.10.260.40">
    <property type="entry name" value="lambda repressor-like DNA-binding domains"/>
    <property type="match status" value="1"/>
</dbReference>
<gene>
    <name evidence="5" type="ORF">E5987_00180</name>
</gene>
<keyword evidence="6" id="KW-1185">Reference proteome</keyword>
<name>A0A6L6YG11_9BURK</name>
<proteinExistence type="predicted"/>
<dbReference type="InterPro" id="IPR010982">
    <property type="entry name" value="Lambda_DNA-bd_dom_sf"/>
</dbReference>
<dbReference type="PROSITE" id="PS50943">
    <property type="entry name" value="HTH_CROC1"/>
    <property type="match status" value="1"/>
</dbReference>
<protein>
    <submittedName>
        <fullName evidence="5">Helix-turn-helix domain-containing protein</fullName>
    </submittedName>
</protein>
<keyword evidence="1" id="KW-0805">Transcription regulation</keyword>
<dbReference type="SMART" id="SM00530">
    <property type="entry name" value="HTH_XRE"/>
    <property type="match status" value="1"/>
</dbReference>
<accession>A0A6L6YG11</accession>
<dbReference type="Pfam" id="PF01381">
    <property type="entry name" value="HTH_3"/>
    <property type="match status" value="1"/>
</dbReference>
<feature type="domain" description="HTH cro/C1-type" evidence="4">
    <location>
        <begin position="15"/>
        <end position="69"/>
    </location>
</feature>
<keyword evidence="2" id="KW-0238">DNA-binding</keyword>